<dbReference type="Pfam" id="PF13360">
    <property type="entry name" value="PQQ_2"/>
    <property type="match status" value="2"/>
</dbReference>
<evidence type="ECO:0000259" key="2">
    <source>
        <dbReference type="Pfam" id="PF13360"/>
    </source>
</evidence>
<accession>A0A1I2XJ71</accession>
<dbReference type="Gene3D" id="2.130.10.10">
    <property type="entry name" value="YVTN repeat-like/Quinoprotein amine dehydrogenase"/>
    <property type="match status" value="2"/>
</dbReference>
<reference evidence="3 4" key="1">
    <citation type="submission" date="2016-10" db="EMBL/GenBank/DDBJ databases">
        <authorList>
            <person name="de Groot N.N."/>
        </authorList>
    </citation>
    <scope>NUCLEOTIDE SEQUENCE [LARGE SCALE GENOMIC DNA]</scope>
    <source>
        <strain evidence="3 4">DSM 18684</strain>
    </source>
</reference>
<dbReference type="EMBL" id="FOPP01000005">
    <property type="protein sequence ID" value="SFH13544.1"/>
    <property type="molecule type" value="Genomic_DNA"/>
</dbReference>
<feature type="signal peptide" evidence="1">
    <location>
        <begin position="1"/>
        <end position="21"/>
    </location>
</feature>
<evidence type="ECO:0000313" key="4">
    <source>
        <dbReference type="Proteomes" id="UP000199666"/>
    </source>
</evidence>
<dbReference type="STRING" id="414048.SAMN04489864_105282"/>
<dbReference type="PANTHER" id="PTHR34512">
    <property type="entry name" value="CELL SURFACE PROTEIN"/>
    <property type="match status" value="1"/>
</dbReference>
<dbReference type="Proteomes" id="UP000199666">
    <property type="component" value="Unassembled WGS sequence"/>
</dbReference>
<feature type="chain" id="PRO_5011464311" evidence="1">
    <location>
        <begin position="22"/>
        <end position="576"/>
    </location>
</feature>
<gene>
    <name evidence="3" type="ORF">SAMN04489864_105282</name>
</gene>
<name>A0A1I2XJ71_9SPHI</name>
<evidence type="ECO:0000256" key="1">
    <source>
        <dbReference type="SAM" id="SignalP"/>
    </source>
</evidence>
<organism evidence="3 4">
    <name type="scientific">Pedobacter insulae</name>
    <dbReference type="NCBI Taxonomy" id="414048"/>
    <lineage>
        <taxon>Bacteria</taxon>
        <taxon>Pseudomonadati</taxon>
        <taxon>Bacteroidota</taxon>
        <taxon>Sphingobacteriia</taxon>
        <taxon>Sphingobacteriales</taxon>
        <taxon>Sphingobacteriaceae</taxon>
        <taxon>Pedobacter</taxon>
    </lineage>
</organism>
<dbReference type="InterPro" id="IPR002372">
    <property type="entry name" value="PQQ_rpt_dom"/>
</dbReference>
<protein>
    <submittedName>
        <fullName evidence="3">Outer membrane protein assembly factor BamB, contains PQQ-like beta-propeller repeat</fullName>
    </submittedName>
</protein>
<keyword evidence="4" id="KW-1185">Reference proteome</keyword>
<dbReference type="OrthoDB" id="725093at2"/>
<keyword evidence="1" id="KW-0732">Signal</keyword>
<dbReference type="InterPro" id="IPR015943">
    <property type="entry name" value="WD40/YVTN_repeat-like_dom_sf"/>
</dbReference>
<sequence length="576" mass="64693">MNRKLIILSLLFVTCSVIAKAQSKKTGNFKTVWESEFSNKANVISMINQEGTFILGTDGNSATVLNGDGKQIWEGDYKKITTNKTNSSEFQYYIRNKDGGYLFLFDSRKLGTDRIAVIDVKSGKEMWNSENYQNLLAKGGGPVETVNYINELDAFMIAQKDGLNMVNAKTGEKIWETKLFKGSIGKYVYNKSKNEIVMINYKPTALAALFSGFKNQLVKINAANGEILWDATFRGTIEKKLITREALVNLDVRGDKVFLWLDGLQCFNADNGQKIWEVDYENDMSKSSSLLGNKNQKGIYGTLADPIFTNDAVYIVIFANRSRTKYVEKHDLATGKLLWASEKIAGAFSMPNVYRTNDRVMVQVGGKVEVQEIVTRRTTSGTETQYKIYTDHMAQKNGILSLDDKTGQTVWRSEKFDKRITDMIIHEGKTVFVGDGDQFYSYDISSGKQLFDVKHNDARVGKATDVIDFNENVVVLSEKGLASYKKADGKRVYATDKLPDVDFFYEIGGNYFLRNQKNSKNVIYGVDMTNGDIKGKVESKGKGGSDRYGDGIDITENGEFIFAFKGKKVEKIKVNN</sequence>
<dbReference type="PANTHER" id="PTHR34512:SF30">
    <property type="entry name" value="OUTER MEMBRANE PROTEIN ASSEMBLY FACTOR BAMB"/>
    <property type="match status" value="1"/>
</dbReference>
<feature type="domain" description="Pyrrolo-quinoline quinone repeat" evidence="2">
    <location>
        <begin position="398"/>
        <end position="494"/>
    </location>
</feature>
<proteinExistence type="predicted"/>
<dbReference type="RefSeq" id="WP_090993847.1">
    <property type="nucleotide sequence ID" value="NZ_FOPP01000005.1"/>
</dbReference>
<dbReference type="AlphaFoldDB" id="A0A1I2XJ71"/>
<dbReference type="SUPFAM" id="SSF50998">
    <property type="entry name" value="Quinoprotein alcohol dehydrogenase-like"/>
    <property type="match status" value="2"/>
</dbReference>
<dbReference type="InterPro" id="IPR011047">
    <property type="entry name" value="Quinoprotein_ADH-like_sf"/>
</dbReference>
<feature type="domain" description="Pyrrolo-quinoline quinone repeat" evidence="2">
    <location>
        <begin position="163"/>
        <end position="285"/>
    </location>
</feature>
<evidence type="ECO:0000313" key="3">
    <source>
        <dbReference type="EMBL" id="SFH13544.1"/>
    </source>
</evidence>